<evidence type="ECO:0000256" key="6">
    <source>
        <dbReference type="ARBA" id="ARBA00022695"/>
    </source>
</evidence>
<dbReference type="EC" id="2.7.7.49" evidence="2 14"/>
<dbReference type="InParanoid" id="A0A1S3H3M9"/>
<dbReference type="Pfam" id="PF00078">
    <property type="entry name" value="RVT_1"/>
    <property type="match status" value="1"/>
</dbReference>
<dbReference type="Pfam" id="PF12009">
    <property type="entry name" value="Telomerase_RBD"/>
    <property type="match status" value="1"/>
</dbReference>
<dbReference type="GeneID" id="106151756"/>
<keyword evidence="16" id="KW-1185">Reference proteome</keyword>
<dbReference type="GO" id="GO:0042162">
    <property type="term" value="F:telomeric DNA binding"/>
    <property type="evidence" value="ECO:0007669"/>
    <property type="project" value="TreeGrafter"/>
</dbReference>
<evidence type="ECO:0000256" key="2">
    <source>
        <dbReference type="ARBA" id="ARBA00012493"/>
    </source>
</evidence>
<dbReference type="Gene3D" id="1.10.357.90">
    <property type="match status" value="1"/>
</dbReference>
<dbReference type="SUPFAM" id="SSF56672">
    <property type="entry name" value="DNA/RNA polymerases"/>
    <property type="match status" value="1"/>
</dbReference>
<dbReference type="Gene3D" id="3.30.70.2630">
    <property type="match status" value="1"/>
</dbReference>
<dbReference type="InterPro" id="IPR000477">
    <property type="entry name" value="RT_dom"/>
</dbReference>
<evidence type="ECO:0000256" key="13">
    <source>
        <dbReference type="ARBA" id="ARBA00048173"/>
    </source>
</evidence>
<keyword evidence="10 14" id="KW-0695">RNA-directed DNA polymerase</keyword>
<evidence type="ECO:0000256" key="10">
    <source>
        <dbReference type="ARBA" id="ARBA00022918"/>
    </source>
</evidence>
<dbReference type="InterPro" id="IPR049139">
    <property type="entry name" value="TERT_C"/>
</dbReference>
<accession>A0A1S3H3M9</accession>
<evidence type="ECO:0000256" key="12">
    <source>
        <dbReference type="ARBA" id="ARBA00032044"/>
    </source>
</evidence>
<evidence type="ECO:0000256" key="11">
    <source>
        <dbReference type="ARBA" id="ARBA00023242"/>
    </source>
</evidence>
<dbReference type="PANTHER" id="PTHR12066:SF0">
    <property type="entry name" value="TELOMERASE REVERSE TRANSCRIPTASE"/>
    <property type="match status" value="1"/>
</dbReference>
<keyword evidence="4 14" id="KW-0158">Chromosome</keyword>
<dbReference type="SMART" id="SM00975">
    <property type="entry name" value="Telomerase_RBD"/>
    <property type="match status" value="1"/>
</dbReference>
<dbReference type="PANTHER" id="PTHR12066">
    <property type="entry name" value="TELOMERASE REVERSE TRANSCRIPTASE"/>
    <property type="match status" value="1"/>
</dbReference>
<dbReference type="CDD" id="cd01648">
    <property type="entry name" value="TERT"/>
    <property type="match status" value="1"/>
</dbReference>
<comment type="subcellular location">
    <subcellularLocation>
        <location evidence="14">Nucleus</location>
    </subcellularLocation>
    <subcellularLocation>
        <location evidence="14">Chromosome</location>
        <location evidence="14">Telomere</location>
    </subcellularLocation>
</comment>
<evidence type="ECO:0000256" key="14">
    <source>
        <dbReference type="RuleBase" id="RU365061"/>
    </source>
</evidence>
<organism evidence="16 17">
    <name type="scientific">Lingula anatina</name>
    <name type="common">Brachiopod</name>
    <name type="synonym">Lingula unguis</name>
    <dbReference type="NCBI Taxonomy" id="7574"/>
    <lineage>
        <taxon>Eukaryota</taxon>
        <taxon>Metazoa</taxon>
        <taxon>Spiralia</taxon>
        <taxon>Lophotrochozoa</taxon>
        <taxon>Brachiopoda</taxon>
        <taxon>Linguliformea</taxon>
        <taxon>Lingulata</taxon>
        <taxon>Lingulida</taxon>
        <taxon>Linguloidea</taxon>
        <taxon>Lingulidae</taxon>
        <taxon>Lingula</taxon>
    </lineage>
</organism>
<evidence type="ECO:0000256" key="9">
    <source>
        <dbReference type="ARBA" id="ARBA00022895"/>
    </source>
</evidence>
<dbReference type="GO" id="GO:0046872">
    <property type="term" value="F:metal ion binding"/>
    <property type="evidence" value="ECO:0007669"/>
    <property type="project" value="UniProtKB-KW"/>
</dbReference>
<evidence type="ECO:0000256" key="4">
    <source>
        <dbReference type="ARBA" id="ARBA00022454"/>
    </source>
</evidence>
<dbReference type="OrthoDB" id="289721at2759"/>
<dbReference type="Pfam" id="PF21399">
    <property type="entry name" value="TERT_C"/>
    <property type="match status" value="1"/>
</dbReference>
<dbReference type="PROSITE" id="PS50878">
    <property type="entry name" value="RT_POL"/>
    <property type="match status" value="1"/>
</dbReference>
<dbReference type="GO" id="GO:0003720">
    <property type="term" value="F:telomerase activity"/>
    <property type="evidence" value="ECO:0007669"/>
    <property type="project" value="InterPro"/>
</dbReference>
<reference evidence="17" key="1">
    <citation type="submission" date="2025-08" db="UniProtKB">
        <authorList>
            <consortium name="RefSeq"/>
        </authorList>
    </citation>
    <scope>IDENTIFICATION</scope>
    <source>
        <tissue evidence="17">Gonads</tissue>
    </source>
</reference>
<evidence type="ECO:0000256" key="1">
    <source>
        <dbReference type="ARBA" id="ARBA00008001"/>
    </source>
</evidence>
<comment type="similarity">
    <text evidence="1 14">Belongs to the reverse transcriptase family. Telomerase subfamily.</text>
</comment>
<dbReference type="STRING" id="7574.A0A1S3H3M9"/>
<gene>
    <name evidence="17" type="primary">LOC106151756</name>
</gene>
<dbReference type="Pfam" id="PF11474">
    <property type="entry name" value="TEN_TERT"/>
    <property type="match status" value="1"/>
</dbReference>
<evidence type="ECO:0000256" key="3">
    <source>
        <dbReference type="ARBA" id="ARBA00016182"/>
    </source>
</evidence>
<evidence type="ECO:0000256" key="7">
    <source>
        <dbReference type="ARBA" id="ARBA00022723"/>
    </source>
</evidence>
<dbReference type="GO" id="GO:0007004">
    <property type="term" value="P:telomere maintenance via telomerase"/>
    <property type="evidence" value="ECO:0007669"/>
    <property type="project" value="TreeGrafter"/>
</dbReference>
<evidence type="ECO:0000313" key="16">
    <source>
        <dbReference type="Proteomes" id="UP000085678"/>
    </source>
</evidence>
<dbReference type="InterPro" id="IPR043502">
    <property type="entry name" value="DNA/RNA_pol_sf"/>
</dbReference>
<dbReference type="InterPro" id="IPR021891">
    <property type="entry name" value="Telomerase_RBD"/>
</dbReference>
<dbReference type="GO" id="GO:0000333">
    <property type="term" value="C:telomerase catalytic core complex"/>
    <property type="evidence" value="ECO:0007669"/>
    <property type="project" value="TreeGrafter"/>
</dbReference>
<dbReference type="Proteomes" id="UP000085678">
    <property type="component" value="Unplaced"/>
</dbReference>
<dbReference type="InterPro" id="IPR049915">
    <property type="entry name" value="TERT_TEN"/>
</dbReference>
<keyword evidence="8 14" id="KW-0460">Magnesium</keyword>
<comment type="catalytic activity">
    <reaction evidence="13 14">
        <text>DNA(n) + a 2'-deoxyribonucleoside 5'-triphosphate = DNA(n+1) + diphosphate</text>
        <dbReference type="Rhea" id="RHEA:22508"/>
        <dbReference type="Rhea" id="RHEA-COMP:17339"/>
        <dbReference type="Rhea" id="RHEA-COMP:17340"/>
        <dbReference type="ChEBI" id="CHEBI:33019"/>
        <dbReference type="ChEBI" id="CHEBI:61560"/>
        <dbReference type="ChEBI" id="CHEBI:173112"/>
        <dbReference type="EC" id="2.7.7.49"/>
    </reaction>
</comment>
<dbReference type="GO" id="GO:0000781">
    <property type="term" value="C:chromosome, telomeric region"/>
    <property type="evidence" value="ECO:0007669"/>
    <property type="project" value="UniProtKB-SubCell"/>
</dbReference>
<dbReference type="AlphaFoldDB" id="A0A1S3H3M9"/>
<protein>
    <recommendedName>
        <fullName evidence="3 14">Telomerase reverse transcriptase</fullName>
        <ecNumber evidence="2 14">2.7.7.49</ecNumber>
    </recommendedName>
    <alternativeName>
        <fullName evidence="12 14">Telomerase catalytic subunit</fullName>
    </alternativeName>
</protein>
<proteinExistence type="inferred from homology"/>
<dbReference type="Gene3D" id="1.10.132.70">
    <property type="match status" value="1"/>
</dbReference>
<dbReference type="GO" id="GO:0070034">
    <property type="term" value="F:telomerase RNA binding"/>
    <property type="evidence" value="ECO:0007669"/>
    <property type="project" value="TreeGrafter"/>
</dbReference>
<comment type="function">
    <text evidence="14">Telomerase is a ribonucleoprotein enzyme essential for the replication of chromosome termini in most eukaryotes. It elongates telomeres. It is a reverse transcriptase that adds simple sequence repeats to chromosome ends by copying a template sequence within the RNA component of the enzyme.</text>
</comment>
<feature type="domain" description="Reverse transcriptase" evidence="15">
    <location>
        <begin position="547"/>
        <end position="861"/>
    </location>
</feature>
<keyword evidence="5 14" id="KW-0808">Transferase</keyword>
<dbReference type="PRINTS" id="PR01365">
    <property type="entry name" value="TELOMERASERT"/>
</dbReference>
<keyword evidence="7 14" id="KW-0479">Metal-binding</keyword>
<dbReference type="KEGG" id="lak:106151756"/>
<sequence>MEIINQLFSHVDSLHHFLLKTAKVIGSSQELEDRLLRDGDSDSYRSLLHDVMVGSTDSVGAGVPVSVDYTPLTKLSEVGINVIQKLVKKKCEKNVFSFGHYELSHNSAAQISSCLRSEYAYPNHTNALLHCRAWKTLHSRIGDQLMMYLLERQSMFVPVGQDSYIQITGVPVYDMISRIEGTCSQLNPTCHYGGKDITGMVSNMGKRKRTMDGKQQKKALHPSCEQPDSQGIDGMMDDIPCKRPKIIVDSQKVQHYSHHKQLPRKNMFYARNLREKLPNSFHPTCVDDLVEEVFLKIDVTTAASVSMATVSHDKCSEKDVREATLGVTVTSAVKPLLFCLLENLRKKSIIYSLLNYHCKAPQLKTCRPRARRLPSRGESSQSAADKVVRRGKMGGPTVAQLLETHSRHRQVYLFLRSLLKRIVPLQLFGSPYNRRVFLKNVRKFVGLGRYETLQLGEIMRKMKVSHCKWLKSVKNPVVRENLVAMVLWWIMTRVVMVTLKSYFYITETGPYRYHTFYFRKRLWMTLRAKGVSDFLKLGTLAPMSEKEAMEMMHAGISLGCSQLRLLPKLSSLRPIVSMGLGIGTQALSVKQQLSNVLHVLSYIKNMNPGLVGSSVFGLDDIYAQWRNFVLKRRAAEDTGPLYFVKADIEKCFDTILPEKLYSVVENALNSVKASEFIIRRYAVVLNMRGRLRKQFRKSVHTLTDFEPDFQKFTKSSLKHLRNAVIVDQVMYRHENKESLLSLIKTHLFHNIIKVGRRYYHQFRGISQGSVLSSMLCNLYYAAMERDVFAVSEGELLMRHVDDFLFVTPHLENARAFLKRLSDGIKEFNCFINKSKTLASFESDDIIPVCSAALFPWCGLCLHMATLEVMVDYSRYNGLNLRDTMTMECGVRALRETLAFSLKQRCHGIFLDIQLNSLPTVLLSTYKMFLMTARRFHCFMKKFPTGRKANENPAFFLGLIQELIHLFFCYGKHRVWDKHKDPGTRIKEDLTEWLGLRAFLQVLRKHQGGYFKLLKLLKTRFSRCERKMKLTTSTTYQNLTEITSQGEPREFDDIML</sequence>
<evidence type="ECO:0000256" key="5">
    <source>
        <dbReference type="ARBA" id="ARBA00022679"/>
    </source>
</evidence>
<name>A0A1S3H3M9_LINAN</name>
<keyword evidence="9 14" id="KW-0779">Telomere</keyword>
<dbReference type="RefSeq" id="XP_013380608.1">
    <property type="nucleotide sequence ID" value="XM_013525154.2"/>
</dbReference>
<keyword evidence="6 14" id="KW-0548">Nucleotidyltransferase</keyword>
<evidence type="ECO:0000259" key="15">
    <source>
        <dbReference type="PROSITE" id="PS50878"/>
    </source>
</evidence>
<dbReference type="InterPro" id="IPR003545">
    <property type="entry name" value="Telomerase_RT"/>
</dbReference>
<keyword evidence="11 14" id="KW-0539">Nucleus</keyword>
<evidence type="ECO:0000313" key="17">
    <source>
        <dbReference type="RefSeq" id="XP_013380608.1"/>
    </source>
</evidence>
<evidence type="ECO:0000256" key="8">
    <source>
        <dbReference type="ARBA" id="ARBA00022842"/>
    </source>
</evidence>